<dbReference type="CDD" id="cd00038">
    <property type="entry name" value="CAP_ED"/>
    <property type="match status" value="1"/>
</dbReference>
<feature type="domain" description="Cyclic nucleotide-binding" evidence="4">
    <location>
        <begin position="17"/>
        <end position="137"/>
    </location>
</feature>
<proteinExistence type="predicted"/>
<dbReference type="PROSITE" id="PS51063">
    <property type="entry name" value="HTH_CRP_2"/>
    <property type="match status" value="1"/>
</dbReference>
<dbReference type="SMART" id="SM00419">
    <property type="entry name" value="HTH_CRP"/>
    <property type="match status" value="1"/>
</dbReference>
<name>A0A2S8B1F2_9SPHN</name>
<dbReference type="InterPro" id="IPR014710">
    <property type="entry name" value="RmlC-like_jellyroll"/>
</dbReference>
<dbReference type="InterPro" id="IPR036390">
    <property type="entry name" value="WH_DNA-bd_sf"/>
</dbReference>
<dbReference type="RefSeq" id="WP_105999611.1">
    <property type="nucleotide sequence ID" value="NZ_CM009578.1"/>
</dbReference>
<dbReference type="GO" id="GO:0005829">
    <property type="term" value="C:cytosol"/>
    <property type="evidence" value="ECO:0007669"/>
    <property type="project" value="TreeGrafter"/>
</dbReference>
<dbReference type="InterPro" id="IPR050397">
    <property type="entry name" value="Env_Response_Regulators"/>
</dbReference>
<dbReference type="InterPro" id="IPR018490">
    <property type="entry name" value="cNMP-bd_dom_sf"/>
</dbReference>
<dbReference type="PANTHER" id="PTHR24567:SF28">
    <property type="entry name" value="LISTERIOLYSIN REGULATORY PROTEIN"/>
    <property type="match status" value="1"/>
</dbReference>
<dbReference type="Gene3D" id="2.60.120.10">
    <property type="entry name" value="Jelly Rolls"/>
    <property type="match status" value="1"/>
</dbReference>
<keyword evidence="3" id="KW-0804">Transcription</keyword>
<dbReference type="Proteomes" id="UP000238954">
    <property type="component" value="Chromosome"/>
</dbReference>
<dbReference type="InterPro" id="IPR012318">
    <property type="entry name" value="HTH_CRP"/>
</dbReference>
<gene>
    <name evidence="6" type="ORF">CVO77_14290</name>
</gene>
<evidence type="ECO:0000313" key="7">
    <source>
        <dbReference type="Proteomes" id="UP000238954"/>
    </source>
</evidence>
<keyword evidence="1" id="KW-0805">Transcription regulation</keyword>
<dbReference type="Pfam" id="PF00027">
    <property type="entry name" value="cNMP_binding"/>
    <property type="match status" value="1"/>
</dbReference>
<dbReference type="PANTHER" id="PTHR24567">
    <property type="entry name" value="CRP FAMILY TRANSCRIPTIONAL REGULATORY PROTEIN"/>
    <property type="match status" value="1"/>
</dbReference>
<dbReference type="SMART" id="SM00100">
    <property type="entry name" value="cNMP"/>
    <property type="match status" value="1"/>
</dbReference>
<evidence type="ECO:0000313" key="6">
    <source>
        <dbReference type="EMBL" id="PQM26234.1"/>
    </source>
</evidence>
<evidence type="ECO:0000259" key="5">
    <source>
        <dbReference type="PROSITE" id="PS51063"/>
    </source>
</evidence>
<dbReference type="InterPro" id="IPR000595">
    <property type="entry name" value="cNMP-bd_dom"/>
</dbReference>
<accession>A0A2S8B1F2</accession>
<dbReference type="SUPFAM" id="SSF51206">
    <property type="entry name" value="cAMP-binding domain-like"/>
    <property type="match status" value="1"/>
</dbReference>
<dbReference type="Pfam" id="PF13545">
    <property type="entry name" value="HTH_Crp_2"/>
    <property type="match status" value="1"/>
</dbReference>
<reference evidence="7" key="1">
    <citation type="submission" date="2017-11" db="EMBL/GenBank/DDBJ databases">
        <title>The complete genome sequence of Sphingopyxis pomeranensis sp. nov. strain WS5A3p.</title>
        <authorList>
            <person name="Kaminski M.A."/>
        </authorList>
    </citation>
    <scope>NUCLEOTIDE SEQUENCE [LARGE SCALE GENOMIC DNA]</scope>
    <source>
        <strain evidence="7">WS5A3p</strain>
    </source>
</reference>
<dbReference type="GO" id="GO:0003700">
    <property type="term" value="F:DNA-binding transcription factor activity"/>
    <property type="evidence" value="ECO:0007669"/>
    <property type="project" value="TreeGrafter"/>
</dbReference>
<keyword evidence="7" id="KW-1185">Reference proteome</keyword>
<comment type="caution">
    <text evidence="6">The sequence shown here is derived from an EMBL/GenBank/DDBJ whole genome shotgun (WGS) entry which is preliminary data.</text>
</comment>
<dbReference type="EMBL" id="PHFW01000003">
    <property type="protein sequence ID" value="PQM26234.1"/>
    <property type="molecule type" value="Genomic_DNA"/>
</dbReference>
<evidence type="ECO:0000256" key="2">
    <source>
        <dbReference type="ARBA" id="ARBA00023125"/>
    </source>
</evidence>
<dbReference type="Gene3D" id="1.10.10.10">
    <property type="entry name" value="Winged helix-like DNA-binding domain superfamily/Winged helix DNA-binding domain"/>
    <property type="match status" value="1"/>
</dbReference>
<dbReference type="AlphaFoldDB" id="A0A2S8B1F2"/>
<dbReference type="InterPro" id="IPR036388">
    <property type="entry name" value="WH-like_DNA-bd_sf"/>
</dbReference>
<protein>
    <submittedName>
        <fullName evidence="6">Cyclic nucleotide-binding protein</fullName>
    </submittedName>
</protein>
<organism evidence="6 7">
    <name type="scientific">Sphingopyxis lindanitolerans</name>
    <dbReference type="NCBI Taxonomy" id="2054227"/>
    <lineage>
        <taxon>Bacteria</taxon>
        <taxon>Pseudomonadati</taxon>
        <taxon>Pseudomonadota</taxon>
        <taxon>Alphaproteobacteria</taxon>
        <taxon>Sphingomonadales</taxon>
        <taxon>Sphingomonadaceae</taxon>
        <taxon>Sphingopyxis</taxon>
    </lineage>
</organism>
<keyword evidence="2" id="KW-0238">DNA-binding</keyword>
<dbReference type="SUPFAM" id="SSF46785">
    <property type="entry name" value="Winged helix' DNA-binding domain"/>
    <property type="match status" value="1"/>
</dbReference>
<sequence length="235" mass="25342">MAAPIPVDAKALADMALFASLPVPVRAAAAAMAGARTVARGVRIFDQGERAGRAHALLSGCVRITQSGSDGEEGLVRFIGPGEIFGCVPVLTDGLYPADATAMVDAVELSWDPADLLALMQRHSQIAINMVAIVGKRLGEAQERLRELATQRADRRVARTLLRLLDQAGRRTGDGVQIEFPLRRKDIADIAGTTLHTVSRIIADWERRGLLVTRHRHLVIRSPDRIRAIADAPGN</sequence>
<dbReference type="GO" id="GO:0003677">
    <property type="term" value="F:DNA binding"/>
    <property type="evidence" value="ECO:0007669"/>
    <property type="project" value="UniProtKB-KW"/>
</dbReference>
<evidence type="ECO:0000259" key="4">
    <source>
        <dbReference type="PROSITE" id="PS50042"/>
    </source>
</evidence>
<evidence type="ECO:0000256" key="1">
    <source>
        <dbReference type="ARBA" id="ARBA00023015"/>
    </source>
</evidence>
<feature type="domain" description="HTH crp-type" evidence="5">
    <location>
        <begin position="151"/>
        <end position="224"/>
    </location>
</feature>
<dbReference type="OrthoDB" id="3525895at2"/>
<evidence type="ECO:0000256" key="3">
    <source>
        <dbReference type="ARBA" id="ARBA00023163"/>
    </source>
</evidence>
<dbReference type="PROSITE" id="PS50042">
    <property type="entry name" value="CNMP_BINDING_3"/>
    <property type="match status" value="1"/>
</dbReference>